<feature type="domain" description="NAD(P)-binding" evidence="20">
    <location>
        <begin position="107"/>
        <end position="402"/>
    </location>
</feature>
<dbReference type="EC" id="4.1.1.35" evidence="5"/>
<evidence type="ECO:0000256" key="9">
    <source>
        <dbReference type="ARBA" id="ARBA00022968"/>
    </source>
</evidence>
<evidence type="ECO:0000256" key="4">
    <source>
        <dbReference type="ARBA" id="ARBA00007505"/>
    </source>
</evidence>
<keyword evidence="22" id="KW-1185">Reference proteome</keyword>
<evidence type="ECO:0000256" key="2">
    <source>
        <dbReference type="ARBA" id="ARBA00004447"/>
    </source>
</evidence>
<evidence type="ECO:0000256" key="13">
    <source>
        <dbReference type="ARBA" id="ARBA00023136"/>
    </source>
</evidence>
<keyword evidence="10" id="KW-1133">Transmembrane helix</keyword>
<evidence type="ECO:0000256" key="5">
    <source>
        <dbReference type="ARBA" id="ARBA00012290"/>
    </source>
</evidence>
<feature type="coiled-coil region" evidence="18">
    <location>
        <begin position="541"/>
        <end position="597"/>
    </location>
</feature>
<feature type="compositionally biased region" description="Polar residues" evidence="19">
    <location>
        <begin position="483"/>
        <end position="529"/>
    </location>
</feature>
<keyword evidence="7" id="KW-0812">Transmembrane</keyword>
<dbReference type="InterPro" id="IPR016040">
    <property type="entry name" value="NAD(P)-bd_dom"/>
</dbReference>
<dbReference type="FunFam" id="3.40.50.720:FF:000065">
    <property type="entry name" value="UDP-glucuronic acid decarboxylase 1"/>
    <property type="match status" value="1"/>
</dbReference>
<dbReference type="PANTHER" id="PTHR43078:SF6">
    <property type="entry name" value="UDP-GLUCURONIC ACID DECARBOXYLASE 1"/>
    <property type="match status" value="1"/>
</dbReference>
<dbReference type="GO" id="GO:0032580">
    <property type="term" value="C:Golgi cisterna membrane"/>
    <property type="evidence" value="ECO:0007669"/>
    <property type="project" value="UniProtKB-SubCell"/>
</dbReference>
<dbReference type="SUPFAM" id="SSF51735">
    <property type="entry name" value="NAD(P)-binding Rossmann-fold domains"/>
    <property type="match status" value="1"/>
</dbReference>
<evidence type="ECO:0000256" key="11">
    <source>
        <dbReference type="ARBA" id="ARBA00023027"/>
    </source>
</evidence>
<evidence type="ECO:0000259" key="20">
    <source>
        <dbReference type="Pfam" id="PF16363"/>
    </source>
</evidence>
<evidence type="ECO:0000256" key="7">
    <source>
        <dbReference type="ARBA" id="ARBA00022692"/>
    </source>
</evidence>
<feature type="non-terminal residue" evidence="21">
    <location>
        <position position="682"/>
    </location>
</feature>
<keyword evidence="15" id="KW-0456">Lyase</keyword>
<keyword evidence="9" id="KW-0735">Signal-anchor</keyword>
<keyword evidence="8" id="KW-0210">Decarboxylase</keyword>
<dbReference type="EMBL" id="BTRK01000004">
    <property type="protein sequence ID" value="GMR48218.1"/>
    <property type="molecule type" value="Genomic_DNA"/>
</dbReference>
<evidence type="ECO:0000256" key="18">
    <source>
        <dbReference type="SAM" id="Coils"/>
    </source>
</evidence>
<keyword evidence="18" id="KW-0175">Coiled coil</keyword>
<dbReference type="GO" id="GO:0042732">
    <property type="term" value="P:D-xylose metabolic process"/>
    <property type="evidence" value="ECO:0007669"/>
    <property type="project" value="InterPro"/>
</dbReference>
<dbReference type="Gene3D" id="3.40.50.720">
    <property type="entry name" value="NAD(P)-binding Rossmann-like Domain"/>
    <property type="match status" value="1"/>
</dbReference>
<evidence type="ECO:0000256" key="1">
    <source>
        <dbReference type="ARBA" id="ARBA00001911"/>
    </source>
</evidence>
<proteinExistence type="inferred from homology"/>
<evidence type="ECO:0000256" key="15">
    <source>
        <dbReference type="ARBA" id="ARBA00023239"/>
    </source>
</evidence>
<dbReference type="AlphaFoldDB" id="A0AAN5CPJ8"/>
<comment type="similarity">
    <text evidence="4">Belongs to the NAD(P)-dependent epimerase/dehydratase family. UDP-glucuronic acid decarboxylase subfamily.</text>
</comment>
<dbReference type="InterPro" id="IPR036291">
    <property type="entry name" value="NAD(P)-bd_dom_sf"/>
</dbReference>
<protein>
    <recommendedName>
        <fullName evidence="6">UDP-glucuronic acid decarboxylase 1</fullName>
        <ecNumber evidence="5">4.1.1.35</ecNumber>
    </recommendedName>
    <alternativeName>
        <fullName evidence="16">UDP-glucuronate decarboxylase 1</fullName>
    </alternativeName>
</protein>
<comment type="cofactor">
    <cofactor evidence="1">
        <name>NAD(+)</name>
        <dbReference type="ChEBI" id="CHEBI:57540"/>
    </cofactor>
</comment>
<dbReference type="CDD" id="cd05230">
    <property type="entry name" value="UGD_SDR_e"/>
    <property type="match status" value="1"/>
</dbReference>
<evidence type="ECO:0000256" key="10">
    <source>
        <dbReference type="ARBA" id="ARBA00022989"/>
    </source>
</evidence>
<keyword evidence="14" id="KW-0325">Glycoprotein</keyword>
<dbReference type="GO" id="GO:0070403">
    <property type="term" value="F:NAD+ binding"/>
    <property type="evidence" value="ECO:0007669"/>
    <property type="project" value="InterPro"/>
</dbReference>
<evidence type="ECO:0000256" key="17">
    <source>
        <dbReference type="ARBA" id="ARBA00049410"/>
    </source>
</evidence>
<comment type="pathway">
    <text evidence="3">Nucleotide-sugar biosynthesis; UDP-alpha-D-xylose biosynthesis; UDP-alpha-D-xylose from UDP-alpha-D-glucuronate: step 1/1.</text>
</comment>
<feature type="region of interest" description="Disordered" evidence="19">
    <location>
        <begin position="417"/>
        <end position="529"/>
    </location>
</feature>
<evidence type="ECO:0000313" key="22">
    <source>
        <dbReference type="Proteomes" id="UP001328107"/>
    </source>
</evidence>
<evidence type="ECO:0000256" key="14">
    <source>
        <dbReference type="ARBA" id="ARBA00023180"/>
    </source>
</evidence>
<feature type="coiled-coil region" evidence="18">
    <location>
        <begin position="51"/>
        <end position="78"/>
    </location>
</feature>
<dbReference type="InterPro" id="IPR044516">
    <property type="entry name" value="UXS-like"/>
</dbReference>
<dbReference type="PANTHER" id="PTHR43078">
    <property type="entry name" value="UDP-GLUCURONIC ACID DECARBOXYLASE-RELATED"/>
    <property type="match status" value="1"/>
</dbReference>
<name>A0AAN5CPJ8_9BILA</name>
<dbReference type="Gene3D" id="3.90.25.10">
    <property type="entry name" value="UDP-galactose 4-epimerase, domain 1"/>
    <property type="match status" value="1"/>
</dbReference>
<dbReference type="Pfam" id="PF16363">
    <property type="entry name" value="GDP_Man_Dehyd"/>
    <property type="match status" value="1"/>
</dbReference>
<gene>
    <name evidence="21" type="ORF">PMAYCL1PPCAC_18413</name>
</gene>
<evidence type="ECO:0000256" key="6">
    <source>
        <dbReference type="ARBA" id="ARBA00018816"/>
    </source>
</evidence>
<evidence type="ECO:0000256" key="19">
    <source>
        <dbReference type="SAM" id="MobiDB-lite"/>
    </source>
</evidence>
<comment type="subcellular location">
    <subcellularLocation>
        <location evidence="2">Golgi apparatus</location>
        <location evidence="2">Golgi stack membrane</location>
        <topology evidence="2">Single-pass type II membrane protein</topology>
    </subcellularLocation>
</comment>
<sequence length="682" mass="76669">LIPVDAFKPISKVIRSYDYLRCHRLFNYVSLDDFSPNVARHPVDRMDGVSKAELLKRIDDLQSEVDALKQQMNSKEGVQKLQSFQTIPARVYPEVRFRSERTRKRILVTGGTGFVGSHLVDKLLLDGHEVIALDNFFTGRRRNVEHWIGHPNFELVHHDVVNSYFVEVDQIYHLASPASPPHYMYNPVKTIKTNSIGTINMLGLAKRVKATMLLASTSEIYGDPEVHPQPESYWGHVNPIGPRSCYDEGKRVAESLMVAYAKQEQVDIRIARIFNTFGPRMHMNDGRVVSNFIIQAIQDKPMTIYGNGTQTRSFQYVDDLVEGLISLMNSNITSPVNLGNPEEHTISDFAHIIKDLVGSKSEIEHLEGQVDDPQQRKPDIRKAAELIDWQPKVKMHDGIRKTIEYFRKEIHDEEKKKRIDLAMSGPPSKKWKGTVENDEGNDSFDEDDEILDELKSQHSQRVSQSLGPAAISSSNQSPPPTVTLPSQRTVTPGQAVLKTTPTSSRNRFPSSLRNSASTPTSSHGSQDTVSQGEFIAVKFQLTNAQREKDELKYKLAQLNEELTAEKKKMEVEKQKEIRRYQERLKMAEGEVHALRMSNASIIADSSLAGGDGNESVMSVSCASSQRVTTPSLPQARHTHSLPQFVGGNGFRSDIVSTFTHNQSFKMDGEMSFQDVPSQAFGS</sequence>
<comment type="catalytic activity">
    <reaction evidence="17">
        <text>UDP-alpha-D-glucuronate + H(+) = UDP-alpha-D-xylose + CO2</text>
        <dbReference type="Rhea" id="RHEA:23916"/>
        <dbReference type="ChEBI" id="CHEBI:15378"/>
        <dbReference type="ChEBI" id="CHEBI:16526"/>
        <dbReference type="ChEBI" id="CHEBI:57632"/>
        <dbReference type="ChEBI" id="CHEBI:58052"/>
        <dbReference type="EC" id="4.1.1.35"/>
    </reaction>
    <physiologicalReaction direction="left-to-right" evidence="17">
        <dbReference type="Rhea" id="RHEA:23917"/>
    </physiologicalReaction>
</comment>
<feature type="non-terminal residue" evidence="21">
    <location>
        <position position="1"/>
    </location>
</feature>
<keyword evidence="12" id="KW-0333">Golgi apparatus</keyword>
<evidence type="ECO:0000256" key="8">
    <source>
        <dbReference type="ARBA" id="ARBA00022793"/>
    </source>
</evidence>
<accession>A0AAN5CPJ8</accession>
<feature type="compositionally biased region" description="Polar residues" evidence="19">
    <location>
        <begin position="457"/>
        <end position="476"/>
    </location>
</feature>
<evidence type="ECO:0000256" key="12">
    <source>
        <dbReference type="ARBA" id="ARBA00023034"/>
    </source>
</evidence>
<reference evidence="22" key="1">
    <citation type="submission" date="2022-10" db="EMBL/GenBank/DDBJ databases">
        <title>Genome assembly of Pristionchus species.</title>
        <authorList>
            <person name="Yoshida K."/>
            <person name="Sommer R.J."/>
        </authorList>
    </citation>
    <scope>NUCLEOTIDE SEQUENCE [LARGE SCALE GENOMIC DNA]</scope>
    <source>
        <strain evidence="22">RS5460</strain>
    </source>
</reference>
<keyword evidence="11" id="KW-0520">NAD</keyword>
<organism evidence="21 22">
    <name type="scientific">Pristionchus mayeri</name>
    <dbReference type="NCBI Taxonomy" id="1317129"/>
    <lineage>
        <taxon>Eukaryota</taxon>
        <taxon>Metazoa</taxon>
        <taxon>Ecdysozoa</taxon>
        <taxon>Nematoda</taxon>
        <taxon>Chromadorea</taxon>
        <taxon>Rhabditida</taxon>
        <taxon>Rhabditina</taxon>
        <taxon>Diplogasteromorpha</taxon>
        <taxon>Diplogasteroidea</taxon>
        <taxon>Neodiplogasteridae</taxon>
        <taxon>Pristionchus</taxon>
    </lineage>
</organism>
<feature type="compositionally biased region" description="Acidic residues" evidence="19">
    <location>
        <begin position="436"/>
        <end position="451"/>
    </location>
</feature>
<comment type="caution">
    <text evidence="21">The sequence shown here is derived from an EMBL/GenBank/DDBJ whole genome shotgun (WGS) entry which is preliminary data.</text>
</comment>
<keyword evidence="13" id="KW-0472">Membrane</keyword>
<dbReference type="GO" id="GO:0048040">
    <property type="term" value="F:UDP-glucuronate decarboxylase activity"/>
    <property type="evidence" value="ECO:0007669"/>
    <property type="project" value="UniProtKB-EC"/>
</dbReference>
<dbReference type="Proteomes" id="UP001328107">
    <property type="component" value="Unassembled WGS sequence"/>
</dbReference>
<evidence type="ECO:0000256" key="3">
    <source>
        <dbReference type="ARBA" id="ARBA00005100"/>
    </source>
</evidence>
<evidence type="ECO:0000256" key="16">
    <source>
        <dbReference type="ARBA" id="ARBA00031585"/>
    </source>
</evidence>
<evidence type="ECO:0000313" key="21">
    <source>
        <dbReference type="EMBL" id="GMR48218.1"/>
    </source>
</evidence>